<evidence type="ECO:0000256" key="2">
    <source>
        <dbReference type="ARBA" id="ARBA00022448"/>
    </source>
</evidence>
<evidence type="ECO:0000256" key="5">
    <source>
        <dbReference type="SAM" id="Coils"/>
    </source>
</evidence>
<dbReference type="PANTHER" id="PTHR12894">
    <property type="entry name" value="CNH DOMAIN CONTAINING"/>
    <property type="match status" value="1"/>
</dbReference>
<dbReference type="InterPro" id="IPR001180">
    <property type="entry name" value="CNH_dom"/>
</dbReference>
<dbReference type="GO" id="GO:0016020">
    <property type="term" value="C:membrane"/>
    <property type="evidence" value="ECO:0007669"/>
    <property type="project" value="TreeGrafter"/>
</dbReference>
<dbReference type="InterPro" id="IPR032914">
    <property type="entry name" value="Vam6/VPS39/TRAP1"/>
</dbReference>
<evidence type="ECO:0000256" key="1">
    <source>
        <dbReference type="ARBA" id="ARBA00004496"/>
    </source>
</evidence>
<dbReference type="WBParaSite" id="MhA1_Contig656.frz3.gene23">
    <property type="protein sequence ID" value="MhA1_Contig656.frz3.gene23"/>
    <property type="gene ID" value="MhA1_Contig656.frz3.gene23"/>
</dbReference>
<dbReference type="OMA" id="YCICYAL"/>
<proteinExistence type="predicted"/>
<evidence type="ECO:0000256" key="3">
    <source>
        <dbReference type="ARBA" id="ARBA00022490"/>
    </source>
</evidence>
<dbReference type="Proteomes" id="UP000095281">
    <property type="component" value="Unplaced"/>
</dbReference>
<sequence length="805" mass="93440">MRDRGAPVTQICCASAIGLLIIVVGERILSLVLDEELKIEELFKAKRISLNTHPTNDDPFSVQLAITNNQQKQQQILIGRISSENNYLFIKEKRLTTNFGNIVEIVFNGNCVCYATNTCYFVHNINEKNGIKLFDVADCEIPKVICSVGMEEFCVAGIQSLLMFVNGEGASTRPPLSLPGQEPPIGLSLKEPYLNVLDTAGNLFIFSIHDGSLKQRLEFPSDDESEQQSLQKQNLYQLSNIDGQTFIIPPFGGCFFELIAMTIYSQIEENILHGYLDIACSMLEEQISANFENLNELIQLKQLQQKIAINFLQKGDFPKAINLLVESEAKPIILLSLIAKQNKELFEDLNFEEFELENIEEIIPIELVKDYLLRIRMNNGDNELIECSLARIFVHLNQNNYLNKELLNTKYIWNKQKFRQFLINKNLKNLNFAAKLAFEEGKLEECFNYWKEIILFNKNEEEKIIDEEMKEMALNDCFDAFESIEDVNILKSILEWLIPINPNLCMEKIEYLENNKQIKLSTELIIELFENEEDLIFQYLDKKTINELGSTSLVHNKYIELLIQKYKQQQNNIELRNKLWNFLLFSSFYDKTKISKLFKEDQNKNEFFVERLFIKANEENSIDCLNELANIFEINEDIGALLVDAAELLCTRFPSPEMLKPLLTLHLLISKSNTTLQTKIPHLLSLLESELNNGEQVLNNLPNNLSSSELITNFLHRHISNRLNIFNWQNIYFKMANLEIKNLENLLEEKLNKKRFKLDENNFCLFCERNLLNIIGEEEFVYLPKDGQFAHLRCFRARKERALLD</sequence>
<keyword evidence="2" id="KW-0813">Transport</keyword>
<keyword evidence="7" id="KW-1185">Reference proteome</keyword>
<dbReference type="GO" id="GO:0006914">
    <property type="term" value="P:autophagy"/>
    <property type="evidence" value="ECO:0007669"/>
    <property type="project" value="TreeGrafter"/>
</dbReference>
<reference evidence="8" key="1">
    <citation type="submission" date="2016-11" db="UniProtKB">
        <authorList>
            <consortium name="WormBaseParasite"/>
        </authorList>
    </citation>
    <scope>IDENTIFICATION</scope>
</reference>
<comment type="subcellular location">
    <subcellularLocation>
        <location evidence="1">Cytoplasm</location>
    </subcellularLocation>
</comment>
<evidence type="ECO:0000313" key="8">
    <source>
        <dbReference type="WBParaSite" id="MhA1_Contig656.frz3.gene23"/>
    </source>
</evidence>
<keyword evidence="4" id="KW-0653">Protein transport</keyword>
<protein>
    <submittedName>
        <fullName evidence="8">CNH domain-containing protein</fullName>
    </submittedName>
</protein>
<keyword evidence="3" id="KW-0963">Cytoplasm</keyword>
<name>A0A1I8BUN3_MELHA</name>
<dbReference type="GO" id="GO:0034058">
    <property type="term" value="P:endosomal vesicle fusion"/>
    <property type="evidence" value="ECO:0007669"/>
    <property type="project" value="TreeGrafter"/>
</dbReference>
<evidence type="ECO:0000313" key="7">
    <source>
        <dbReference type="Proteomes" id="UP000095281"/>
    </source>
</evidence>
<organism evidence="7 8">
    <name type="scientific">Meloidogyne hapla</name>
    <name type="common">Root-knot nematode worm</name>
    <dbReference type="NCBI Taxonomy" id="6305"/>
    <lineage>
        <taxon>Eukaryota</taxon>
        <taxon>Metazoa</taxon>
        <taxon>Ecdysozoa</taxon>
        <taxon>Nematoda</taxon>
        <taxon>Chromadorea</taxon>
        <taxon>Rhabditida</taxon>
        <taxon>Tylenchina</taxon>
        <taxon>Tylenchomorpha</taxon>
        <taxon>Tylenchoidea</taxon>
        <taxon>Meloidogynidae</taxon>
        <taxon>Meloidogyninae</taxon>
        <taxon>Meloidogyne</taxon>
    </lineage>
</organism>
<dbReference type="PANTHER" id="PTHR12894:SF27">
    <property type="entry name" value="TRANSFORMING GROWTH FACTOR-BETA RECEPTOR-ASSOCIATED PROTEIN 1"/>
    <property type="match status" value="1"/>
</dbReference>
<dbReference type="GO" id="GO:0005737">
    <property type="term" value="C:cytoplasm"/>
    <property type="evidence" value="ECO:0007669"/>
    <property type="project" value="UniProtKB-SubCell"/>
</dbReference>
<feature type="domain" description="CNH" evidence="6">
    <location>
        <begin position="1"/>
        <end position="232"/>
    </location>
</feature>
<keyword evidence="5" id="KW-0175">Coiled coil</keyword>
<evidence type="ECO:0000259" key="6">
    <source>
        <dbReference type="PROSITE" id="PS50219"/>
    </source>
</evidence>
<dbReference type="PROSITE" id="PS50219">
    <property type="entry name" value="CNH"/>
    <property type="match status" value="1"/>
</dbReference>
<accession>A0A1I8BUN3</accession>
<feature type="coiled-coil region" evidence="5">
    <location>
        <begin position="733"/>
        <end position="760"/>
    </location>
</feature>
<dbReference type="GO" id="GO:0015031">
    <property type="term" value="P:protein transport"/>
    <property type="evidence" value="ECO:0007669"/>
    <property type="project" value="UniProtKB-KW"/>
</dbReference>
<evidence type="ECO:0000256" key="4">
    <source>
        <dbReference type="ARBA" id="ARBA00022927"/>
    </source>
</evidence>
<dbReference type="AlphaFoldDB" id="A0A1I8BUN3"/>